<keyword evidence="2" id="KW-0732">Signal</keyword>
<evidence type="ECO:0000313" key="4">
    <source>
        <dbReference type="Proteomes" id="UP001328733"/>
    </source>
</evidence>
<protein>
    <recommendedName>
        <fullName evidence="5">Transporter</fullName>
    </recommendedName>
</protein>
<gene>
    <name evidence="3" type="ORF">V0288_05330</name>
</gene>
<keyword evidence="4" id="KW-1185">Reference proteome</keyword>
<comment type="caution">
    <text evidence="3">The sequence shown here is derived from an EMBL/GenBank/DDBJ whole genome shotgun (WGS) entry which is preliminary data.</text>
</comment>
<organism evidence="3 4">
    <name type="scientific">Pannus brasiliensis CCIBt3594</name>
    <dbReference type="NCBI Taxonomy" id="1427578"/>
    <lineage>
        <taxon>Bacteria</taxon>
        <taxon>Bacillati</taxon>
        <taxon>Cyanobacteriota</taxon>
        <taxon>Cyanophyceae</taxon>
        <taxon>Oscillatoriophycideae</taxon>
        <taxon>Chroococcales</taxon>
        <taxon>Microcystaceae</taxon>
        <taxon>Pannus</taxon>
    </lineage>
</organism>
<dbReference type="AlphaFoldDB" id="A0AAW9QN14"/>
<feature type="region of interest" description="Disordered" evidence="1">
    <location>
        <begin position="85"/>
        <end position="116"/>
    </location>
</feature>
<evidence type="ECO:0008006" key="5">
    <source>
        <dbReference type="Google" id="ProtNLM"/>
    </source>
</evidence>
<feature type="chain" id="PRO_5043499868" description="Transporter" evidence="2">
    <location>
        <begin position="24"/>
        <end position="386"/>
    </location>
</feature>
<evidence type="ECO:0000256" key="1">
    <source>
        <dbReference type="SAM" id="MobiDB-lite"/>
    </source>
</evidence>
<sequence>MKYRWMLSVTALLGVASASIARAGSGEILPATKVETALSVSAITFTAENRPTGREFSPATATVESVPAFPSSPDLVDFSDSTALADTKESEPSPDTPDKSSGTSDQPEEPAYNPPIQLFNLETGNQLAPEEDFFSVGLRWFFPRNNPNGTGLQVVTGYYQRGVSDRLQVGLNVFYFDDNISDQINGQGVKTYGPLYQTGSFAPQVKYQIVKNETISVSAAASVEVFRLFTGPGLFNNSNQNQGTYFVGGALQVPVSYQVTPTLQLHFTPGFSFLPDTVQGADYYGTSFNVGAGISWQPIRAIALFGDVNYPIGPGGNTVRASDGSIENDLVWSAGIRVTQPRTLGIVVGFDVYATNAFGTTLATRSLSLVPGSGQVALGANVFFQF</sequence>
<dbReference type="EMBL" id="JBAFSM010000007">
    <property type="protein sequence ID" value="MEG3436534.1"/>
    <property type="molecule type" value="Genomic_DNA"/>
</dbReference>
<feature type="region of interest" description="Disordered" evidence="1">
    <location>
        <begin position="51"/>
        <end position="73"/>
    </location>
</feature>
<accession>A0AAW9QN14</accession>
<dbReference type="SUPFAM" id="SSF56935">
    <property type="entry name" value="Porins"/>
    <property type="match status" value="1"/>
</dbReference>
<dbReference type="Proteomes" id="UP001328733">
    <property type="component" value="Unassembled WGS sequence"/>
</dbReference>
<evidence type="ECO:0000313" key="3">
    <source>
        <dbReference type="EMBL" id="MEG3436534.1"/>
    </source>
</evidence>
<evidence type="ECO:0000256" key="2">
    <source>
        <dbReference type="SAM" id="SignalP"/>
    </source>
</evidence>
<proteinExistence type="predicted"/>
<reference evidence="3 4" key="1">
    <citation type="submission" date="2024-01" db="EMBL/GenBank/DDBJ databases">
        <title>Genomic insights into the taxonomy and metabolism of the cyanobacterium Pannus brasiliensis CCIBt3594.</title>
        <authorList>
            <person name="Machado M."/>
            <person name="Botero N.B."/>
            <person name="Andreote A.P.D."/>
            <person name="Feitosa A.M.T."/>
            <person name="Popin R."/>
            <person name="Sivonen K."/>
            <person name="Fiore M.F."/>
        </authorList>
    </citation>
    <scope>NUCLEOTIDE SEQUENCE [LARGE SCALE GENOMIC DNA]</scope>
    <source>
        <strain evidence="3 4">CCIBt3594</strain>
    </source>
</reference>
<name>A0AAW9QN14_9CHRO</name>
<feature type="signal peptide" evidence="2">
    <location>
        <begin position="1"/>
        <end position="23"/>
    </location>
</feature>
<dbReference type="RefSeq" id="WP_332863992.1">
    <property type="nucleotide sequence ID" value="NZ_JBAFSM010000007.1"/>
</dbReference>